<accession>A0ACD5VVR2</accession>
<dbReference type="EnsemblPlants" id="AVESA.00010b.r2.3CG0506180.1">
    <property type="protein sequence ID" value="AVESA.00010b.r2.3CG0506180.1.CDS"/>
    <property type="gene ID" value="AVESA.00010b.r2.3CG0506180"/>
</dbReference>
<proteinExistence type="predicted"/>
<sequence>MQTQSRPIVNANGGASTGFDPAAAVDEQYYEAVVRELARGQELTGELQAELLRVLRGQGQTEATAAFILREVSRAFTVCISIMSGSSAPAATAPADGTLAAAAGMRRAKDDGVPRKRTMTPSPYSDGYQWRKYGQKRIIRTSFPRCYYRCGYHRERGCRATKQVHEQHSNGGPRMYLVIYVHEHTCQHTSPTAAAEPEAARSSTDLLDFSAAALPRQQQQRSGVVQLSKEELQQQVLVSSLACVLQGSQRYSGGGSPEGSWSQGRAGAGEDGGSARAPAVSVETSAGMPSTSLGDGEWLDVMEYYDVTDTL</sequence>
<name>A0ACD5VVR2_AVESA</name>
<dbReference type="Proteomes" id="UP001732700">
    <property type="component" value="Chromosome 3C"/>
</dbReference>
<evidence type="ECO:0000313" key="1">
    <source>
        <dbReference type="EnsemblPlants" id="AVESA.00010b.r2.3CG0506180.1.CDS"/>
    </source>
</evidence>
<reference evidence="1" key="2">
    <citation type="submission" date="2025-09" db="UniProtKB">
        <authorList>
            <consortium name="EnsemblPlants"/>
        </authorList>
    </citation>
    <scope>IDENTIFICATION</scope>
</reference>
<reference evidence="1" key="1">
    <citation type="submission" date="2021-05" db="EMBL/GenBank/DDBJ databases">
        <authorList>
            <person name="Scholz U."/>
            <person name="Mascher M."/>
            <person name="Fiebig A."/>
        </authorList>
    </citation>
    <scope>NUCLEOTIDE SEQUENCE [LARGE SCALE GENOMIC DNA]</scope>
</reference>
<keyword evidence="2" id="KW-1185">Reference proteome</keyword>
<organism evidence="1 2">
    <name type="scientific">Avena sativa</name>
    <name type="common">Oat</name>
    <dbReference type="NCBI Taxonomy" id="4498"/>
    <lineage>
        <taxon>Eukaryota</taxon>
        <taxon>Viridiplantae</taxon>
        <taxon>Streptophyta</taxon>
        <taxon>Embryophyta</taxon>
        <taxon>Tracheophyta</taxon>
        <taxon>Spermatophyta</taxon>
        <taxon>Magnoliopsida</taxon>
        <taxon>Liliopsida</taxon>
        <taxon>Poales</taxon>
        <taxon>Poaceae</taxon>
        <taxon>BOP clade</taxon>
        <taxon>Pooideae</taxon>
        <taxon>Poodae</taxon>
        <taxon>Poeae</taxon>
        <taxon>Poeae Chloroplast Group 1 (Aveneae type)</taxon>
        <taxon>Aveninae</taxon>
        <taxon>Avena</taxon>
    </lineage>
</organism>
<evidence type="ECO:0000313" key="2">
    <source>
        <dbReference type="Proteomes" id="UP001732700"/>
    </source>
</evidence>
<protein>
    <submittedName>
        <fullName evidence="1">Uncharacterized protein</fullName>
    </submittedName>
</protein>